<dbReference type="WBParaSite" id="HPBE_0001639201-mRNA-1">
    <property type="protein sequence ID" value="HPBE_0001639201-mRNA-1"/>
    <property type="gene ID" value="HPBE_0001639201"/>
</dbReference>
<organism evidence="2 3">
    <name type="scientific">Heligmosomoides polygyrus</name>
    <name type="common">Parasitic roundworm</name>
    <dbReference type="NCBI Taxonomy" id="6339"/>
    <lineage>
        <taxon>Eukaryota</taxon>
        <taxon>Metazoa</taxon>
        <taxon>Ecdysozoa</taxon>
        <taxon>Nematoda</taxon>
        <taxon>Chromadorea</taxon>
        <taxon>Rhabditida</taxon>
        <taxon>Rhabditina</taxon>
        <taxon>Rhabditomorpha</taxon>
        <taxon>Strongyloidea</taxon>
        <taxon>Heligmosomidae</taxon>
        <taxon>Heligmosomoides</taxon>
    </lineage>
</organism>
<keyword evidence="2" id="KW-1185">Reference proteome</keyword>
<dbReference type="EMBL" id="UZAH01029392">
    <property type="protein sequence ID" value="VDP05813.1"/>
    <property type="molecule type" value="Genomic_DNA"/>
</dbReference>
<reference evidence="3" key="2">
    <citation type="submission" date="2019-09" db="UniProtKB">
        <authorList>
            <consortium name="WormBaseParasite"/>
        </authorList>
    </citation>
    <scope>IDENTIFICATION</scope>
</reference>
<dbReference type="PANTHER" id="PTHR47331:SF8">
    <property type="match status" value="1"/>
</dbReference>
<accession>A0A183G4F0</accession>
<dbReference type="PANTHER" id="PTHR47331">
    <property type="entry name" value="PHD-TYPE DOMAIN-CONTAINING PROTEIN"/>
    <property type="match status" value="1"/>
</dbReference>
<protein>
    <submittedName>
        <fullName evidence="3">RNase H domain-containing protein</fullName>
    </submittedName>
</protein>
<accession>A0A3P8EAN2</accession>
<dbReference type="GO" id="GO:0003676">
    <property type="term" value="F:nucleic acid binding"/>
    <property type="evidence" value="ECO:0007669"/>
    <property type="project" value="InterPro"/>
</dbReference>
<dbReference type="GO" id="GO:0006259">
    <property type="term" value="P:DNA metabolic process"/>
    <property type="evidence" value="ECO:0007669"/>
    <property type="project" value="UniProtKB-ARBA"/>
</dbReference>
<reference evidence="1 2" key="1">
    <citation type="submission" date="2018-11" db="EMBL/GenBank/DDBJ databases">
        <authorList>
            <consortium name="Pathogen Informatics"/>
        </authorList>
    </citation>
    <scope>NUCLEOTIDE SEQUENCE [LARGE SCALE GENOMIC DNA]</scope>
</reference>
<proteinExistence type="predicted"/>
<dbReference type="Pfam" id="PF05380">
    <property type="entry name" value="Peptidase_A17"/>
    <property type="match status" value="1"/>
</dbReference>
<gene>
    <name evidence="1" type="ORF">HPBE_LOCUS16391</name>
</gene>
<evidence type="ECO:0000313" key="1">
    <source>
        <dbReference type="EMBL" id="VDP05813.1"/>
    </source>
</evidence>
<dbReference type="InterPro" id="IPR036397">
    <property type="entry name" value="RNaseH_sf"/>
</dbReference>
<dbReference type="InterPro" id="IPR008042">
    <property type="entry name" value="Retrotrans_Pao"/>
</dbReference>
<dbReference type="OrthoDB" id="5872779at2759"/>
<dbReference type="Gene3D" id="3.30.420.10">
    <property type="entry name" value="Ribonuclease H-like superfamily/Ribonuclease H"/>
    <property type="match status" value="1"/>
</dbReference>
<dbReference type="InterPro" id="IPR043502">
    <property type="entry name" value="DNA/RNA_pol_sf"/>
</dbReference>
<dbReference type="AlphaFoldDB" id="A0A183G4F0"/>
<evidence type="ECO:0000313" key="3">
    <source>
        <dbReference type="WBParaSite" id="HPBE_0001639201-mRNA-1"/>
    </source>
</evidence>
<evidence type="ECO:0000313" key="2">
    <source>
        <dbReference type="Proteomes" id="UP000050761"/>
    </source>
</evidence>
<sequence>MAREILGNTYVDNILIGATTPSEGLLKQRQCKKVFEHMGMNLREFMSNSNTVLNPVLCKDRMKKMSSAVKLLGLRWNPEADTIHAFASTFDPLGLLTPIFIKARVFIQDLWLTAHSWDDLSDQDLITMWNRQVPRFIGIIAQSTHDLVIFSDASQRVYSAVAYLVCRPNSGGAFSNLAFSKAKLASKGGMTIPRLELMAIVLATKLARFLYKELNMHINSLHLLSDSQVALFWIHSQKPLKTFVQNRAKFINQVLHELEKSKISSRFHYVETDSNPADCATRGLYTSELKYHIWWDCPKFTIQQNTHSLEIPYAIISMEGTVLKTIHRRTLDLWNFQTLISEIGATLNTRPITPVLTNATEEGCVTLRPIDLISP</sequence>
<dbReference type="SUPFAM" id="SSF56672">
    <property type="entry name" value="DNA/RNA polymerases"/>
    <property type="match status" value="1"/>
</dbReference>
<name>A0A183G4F0_HELPZ</name>
<dbReference type="Proteomes" id="UP000050761">
    <property type="component" value="Unassembled WGS sequence"/>
</dbReference>